<evidence type="ECO:0000313" key="7">
    <source>
        <dbReference type="Proteomes" id="UP000236214"/>
    </source>
</evidence>
<evidence type="ECO:0000256" key="5">
    <source>
        <dbReference type="ARBA" id="ARBA00023136"/>
    </source>
</evidence>
<keyword evidence="5" id="KW-0472">Membrane</keyword>
<accession>A0A2H6CQF2</accession>
<evidence type="ECO:0000256" key="1">
    <source>
        <dbReference type="ARBA" id="ARBA00004167"/>
    </source>
</evidence>
<keyword evidence="3" id="KW-0812">Transmembrane</keyword>
<dbReference type="SUPFAM" id="SSF140478">
    <property type="entry name" value="LemA-like"/>
    <property type="match status" value="1"/>
</dbReference>
<proteinExistence type="inferred from homology"/>
<gene>
    <name evidence="6" type="ORF">TEHN7118_0025</name>
</gene>
<comment type="subcellular location">
    <subcellularLocation>
        <location evidence="1">Membrane</location>
        <topology evidence="1">Single-pass membrane protein</topology>
    </subcellularLocation>
</comment>
<comment type="similarity">
    <text evidence="2">Belongs to the LemA family.</text>
</comment>
<dbReference type="PANTHER" id="PTHR34478:SF2">
    <property type="entry name" value="MEMBRANE PROTEIN"/>
    <property type="match status" value="1"/>
</dbReference>
<evidence type="ECO:0008006" key="8">
    <source>
        <dbReference type="Google" id="ProtNLM"/>
    </source>
</evidence>
<comment type="caution">
    <text evidence="6">The sequence shown here is derived from an EMBL/GenBank/DDBJ whole genome shotgun (WGS) entry which is preliminary data.</text>
</comment>
<keyword evidence="4" id="KW-1133">Transmembrane helix</keyword>
<dbReference type="Proteomes" id="UP000236214">
    <property type="component" value="Unassembled WGS sequence"/>
</dbReference>
<evidence type="ECO:0000313" key="6">
    <source>
        <dbReference type="EMBL" id="GBD67219.1"/>
    </source>
</evidence>
<organism evidence="6 7">
    <name type="scientific">Tetragenococcus halophilus subsp. halophilus</name>
    <dbReference type="NCBI Taxonomy" id="1513897"/>
    <lineage>
        <taxon>Bacteria</taxon>
        <taxon>Bacillati</taxon>
        <taxon>Bacillota</taxon>
        <taxon>Bacilli</taxon>
        <taxon>Lactobacillales</taxon>
        <taxon>Enterococcaceae</taxon>
        <taxon>Tetragenococcus</taxon>
    </lineage>
</organism>
<evidence type="ECO:0000256" key="2">
    <source>
        <dbReference type="ARBA" id="ARBA00008854"/>
    </source>
</evidence>
<dbReference type="InterPro" id="IPR007156">
    <property type="entry name" value="MamQ_LemA"/>
</dbReference>
<dbReference type="Gene3D" id="1.20.1440.20">
    <property type="entry name" value="LemA-like domain"/>
    <property type="match status" value="1"/>
</dbReference>
<protein>
    <recommendedName>
        <fullName evidence="8">LemA family protein</fullName>
    </recommendedName>
</protein>
<name>A0A2H6CQF2_TETHA</name>
<dbReference type="PANTHER" id="PTHR34478">
    <property type="entry name" value="PROTEIN LEMA"/>
    <property type="match status" value="1"/>
</dbReference>
<reference evidence="6 7" key="1">
    <citation type="submission" date="2016-05" db="EMBL/GenBank/DDBJ databases">
        <title>Whole genome sequencing of Tetragenococcus halophilus subsp. halophilus NISL 7118.</title>
        <authorList>
            <person name="Shiwa Y."/>
            <person name="Nishimura I."/>
            <person name="Yoshikawa H."/>
            <person name="Koyama Y."/>
            <person name="Oguma T."/>
        </authorList>
    </citation>
    <scope>NUCLEOTIDE SEQUENCE [LARGE SCALE GENOMIC DNA]</scope>
    <source>
        <strain evidence="6 7">NISL 7118</strain>
    </source>
</reference>
<dbReference type="EMBL" id="BDEC01000002">
    <property type="protein sequence ID" value="GBD67219.1"/>
    <property type="molecule type" value="Genomic_DNA"/>
</dbReference>
<dbReference type="Pfam" id="PF04011">
    <property type="entry name" value="LemA"/>
    <property type="match status" value="1"/>
</dbReference>
<sequence>MDKRNRNLLLLIIAAVIFVIAAPIVFTYNRLASAENDVDASWSQVENVMQRRADLVPNLVESVQGSMQQEQEIFGNIAEARQAYNEANTPEETVEANDELSGQLSTMVNVIREDYPELSSNDNVRTLMSQLEGTENRISTERRRYIQSVQQYNQLLVRFPNNLVASIFNFDRKDNFEAEEGAQEVPEVDFDIDTSE</sequence>
<dbReference type="RefSeq" id="WP_069028900.1">
    <property type="nucleotide sequence ID" value="NZ_BDEB01000188.1"/>
</dbReference>
<dbReference type="GO" id="GO:0016020">
    <property type="term" value="C:membrane"/>
    <property type="evidence" value="ECO:0007669"/>
    <property type="project" value="UniProtKB-SubCell"/>
</dbReference>
<evidence type="ECO:0000256" key="4">
    <source>
        <dbReference type="ARBA" id="ARBA00022989"/>
    </source>
</evidence>
<dbReference type="AlphaFoldDB" id="A0A2H6CQF2"/>
<dbReference type="InterPro" id="IPR023353">
    <property type="entry name" value="LemA-like_dom_sf"/>
</dbReference>
<keyword evidence="7" id="KW-1185">Reference proteome</keyword>
<evidence type="ECO:0000256" key="3">
    <source>
        <dbReference type="ARBA" id="ARBA00022692"/>
    </source>
</evidence>
<dbReference type="GeneID" id="64053900"/>